<organism evidence="1 2">
    <name type="scientific">Endobacterium cereale</name>
    <dbReference type="NCBI Taxonomy" id="2663029"/>
    <lineage>
        <taxon>Bacteria</taxon>
        <taxon>Pseudomonadati</taxon>
        <taxon>Pseudomonadota</taxon>
        <taxon>Alphaproteobacteria</taxon>
        <taxon>Hyphomicrobiales</taxon>
        <taxon>Rhizobiaceae</taxon>
        <taxon>Endobacterium</taxon>
    </lineage>
</organism>
<dbReference type="AlphaFoldDB" id="A0A6A8A861"/>
<accession>A0A6A8A861</accession>
<protein>
    <submittedName>
        <fullName evidence="1">Phage tail assembly chaperone</fullName>
    </submittedName>
</protein>
<evidence type="ECO:0000313" key="1">
    <source>
        <dbReference type="EMBL" id="MQY47445.1"/>
    </source>
</evidence>
<name>A0A6A8A861_9HYPH</name>
<dbReference type="RefSeq" id="WP_153354931.1">
    <property type="nucleotide sequence ID" value="NZ_WIXI01000045.1"/>
</dbReference>
<comment type="caution">
    <text evidence="1">The sequence shown here is derived from an EMBL/GenBank/DDBJ whole genome shotgun (WGS) entry which is preliminary data.</text>
</comment>
<evidence type="ECO:0000313" key="2">
    <source>
        <dbReference type="Proteomes" id="UP000435138"/>
    </source>
</evidence>
<gene>
    <name evidence="1" type="ORF">GAO09_15530</name>
</gene>
<dbReference type="EMBL" id="WIXI01000045">
    <property type="protein sequence ID" value="MQY47445.1"/>
    <property type="molecule type" value="Genomic_DNA"/>
</dbReference>
<sequence length="69" mass="7546">MRAAAGGRVQPFPWEAVMHAGLCRLRLVPAVFWALTLREFFCVAGGFSGRGAKFSRDRLEGMMAAFPDG</sequence>
<keyword evidence="2" id="KW-1185">Reference proteome</keyword>
<proteinExistence type="predicted"/>
<reference evidence="1 2" key="1">
    <citation type="submission" date="2019-11" db="EMBL/GenBank/DDBJ databases">
        <title>Genome analysis of Rhizobacterium cereale a novel genus and species isolated from maize roots in North Spain.</title>
        <authorList>
            <person name="Menendez E."/>
            <person name="Flores-Felix J.D."/>
            <person name="Ramirez-Bahena M.-H."/>
            <person name="Igual J.M."/>
            <person name="Garcia-Fraile P."/>
            <person name="Peix A."/>
            <person name="Velazquez E."/>
        </authorList>
    </citation>
    <scope>NUCLEOTIDE SEQUENCE [LARGE SCALE GENOMIC DNA]</scope>
    <source>
        <strain evidence="1 2">RZME27</strain>
    </source>
</reference>
<dbReference type="InterPro" id="IPR011739">
    <property type="entry name" value="GTA_rcc01693"/>
</dbReference>
<dbReference type="Proteomes" id="UP000435138">
    <property type="component" value="Unassembled WGS sequence"/>
</dbReference>
<dbReference type="NCBIfam" id="TIGR02216">
    <property type="entry name" value="phage_TIGR02216"/>
    <property type="match status" value="1"/>
</dbReference>
<dbReference type="Pfam" id="PF09550">
    <property type="entry name" value="Phage_TAC_6"/>
    <property type="match status" value="1"/>
</dbReference>
<dbReference type="InterPro" id="IPR019056">
    <property type="entry name" value="Phage_TAC_6"/>
</dbReference>